<comment type="caution">
    <text evidence="8">The sequence shown here is derived from an EMBL/GenBank/DDBJ whole genome shotgun (WGS) entry which is preliminary data.</text>
</comment>
<keyword evidence="5" id="KW-0472">Membrane</keyword>
<dbReference type="Pfam" id="PF04024">
    <property type="entry name" value="PspC"/>
    <property type="match status" value="1"/>
</dbReference>
<feature type="region of interest" description="Disordered" evidence="4">
    <location>
        <begin position="60"/>
        <end position="84"/>
    </location>
</feature>
<dbReference type="Pfam" id="PF02518">
    <property type="entry name" value="HATPase_c"/>
    <property type="match status" value="1"/>
</dbReference>
<evidence type="ECO:0000256" key="3">
    <source>
        <dbReference type="ARBA" id="ARBA00023012"/>
    </source>
</evidence>
<dbReference type="PANTHER" id="PTHR24421">
    <property type="entry name" value="NITRATE/NITRITE SENSOR PROTEIN NARX-RELATED"/>
    <property type="match status" value="1"/>
</dbReference>
<dbReference type="GO" id="GO:0000160">
    <property type="term" value="P:phosphorelay signal transduction system"/>
    <property type="evidence" value="ECO:0007669"/>
    <property type="project" value="UniProtKB-KW"/>
</dbReference>
<evidence type="ECO:0000313" key="9">
    <source>
        <dbReference type="Proteomes" id="UP000244978"/>
    </source>
</evidence>
<keyword evidence="5" id="KW-1133">Transmembrane helix</keyword>
<dbReference type="InterPro" id="IPR036890">
    <property type="entry name" value="HATPase_C_sf"/>
</dbReference>
<organism evidence="8 9">
    <name type="scientific">Homoserinimonas hongtaonis</name>
    <dbReference type="NCBI Taxonomy" id="2079791"/>
    <lineage>
        <taxon>Bacteria</taxon>
        <taxon>Bacillati</taxon>
        <taxon>Actinomycetota</taxon>
        <taxon>Actinomycetes</taxon>
        <taxon>Micrococcales</taxon>
        <taxon>Microbacteriaceae</taxon>
        <taxon>Homoserinimonas</taxon>
    </lineage>
</organism>
<dbReference type="InterPro" id="IPR003594">
    <property type="entry name" value="HATPase_dom"/>
</dbReference>
<evidence type="ECO:0000256" key="5">
    <source>
        <dbReference type="SAM" id="Phobius"/>
    </source>
</evidence>
<keyword evidence="1" id="KW-0808">Transferase</keyword>
<proteinExistence type="predicted"/>
<keyword evidence="2" id="KW-0418">Kinase</keyword>
<evidence type="ECO:0000256" key="1">
    <source>
        <dbReference type="ARBA" id="ARBA00022679"/>
    </source>
</evidence>
<feature type="transmembrane region" description="Helical" evidence="5">
    <location>
        <begin position="91"/>
        <end position="111"/>
    </location>
</feature>
<dbReference type="GO" id="GO:0016301">
    <property type="term" value="F:kinase activity"/>
    <property type="evidence" value="ECO:0007669"/>
    <property type="project" value="UniProtKB-KW"/>
</dbReference>
<keyword evidence="3" id="KW-0902">Two-component regulatory system</keyword>
<name>A0A2U1T3K3_9MICO</name>
<feature type="transmembrane region" description="Helical" evidence="5">
    <location>
        <begin position="31"/>
        <end position="55"/>
    </location>
</feature>
<protein>
    <submittedName>
        <fullName evidence="8">ATP-binding protein</fullName>
    </submittedName>
</protein>
<dbReference type="AlphaFoldDB" id="A0A2U1T3K3"/>
<dbReference type="PANTHER" id="PTHR24421:SF61">
    <property type="entry name" value="OXYGEN SENSOR HISTIDINE KINASE NREB"/>
    <property type="match status" value="1"/>
</dbReference>
<keyword evidence="8" id="KW-0067">ATP-binding</keyword>
<evidence type="ECO:0000256" key="4">
    <source>
        <dbReference type="SAM" id="MobiDB-lite"/>
    </source>
</evidence>
<dbReference type="Proteomes" id="UP000244978">
    <property type="component" value="Unassembled WGS sequence"/>
</dbReference>
<feature type="transmembrane region" description="Helical" evidence="5">
    <location>
        <begin position="117"/>
        <end position="136"/>
    </location>
</feature>
<sequence length="400" mass="41769">MRPPLVRPRKTLVGGVSVALANHLGWPVSRIRWLFALTSLIGGAGALLYLWLWALTPSEGSGTRRTGAERSSGAALSADDDDDAPQRRAPIAAVLLVLGSIASVVAVIQSAVGASTVTAIVLAIVLTGSAVGFSLAFDEADASRSRRYVVTVRALGVAVFLMAGLLLLSSNGGRPDAMTAVLAVVMLVLGLGVAVAPLLVKLWTDLLAERAGRVREEQRAEIAAHLHDSVLQTLALIQNRAGASSDIARLARAQERELREWLFAGTEPISADLAQELRDIAAAIELDYPARIDVVAVGESMTASAVIVAAAREAMLNAARHAGGDVSVYIEGSASAVDVFVRDRGPGIDLDALPADRFGVRESIVGRMQRAGGSATVQPGAGGSGTEVHLHLPWQAVHHE</sequence>
<dbReference type="SUPFAM" id="SSF55874">
    <property type="entry name" value="ATPase domain of HSP90 chaperone/DNA topoisomerase II/histidine kinase"/>
    <property type="match status" value="1"/>
</dbReference>
<dbReference type="Gene3D" id="3.30.565.10">
    <property type="entry name" value="Histidine kinase-like ATPase, C-terminal domain"/>
    <property type="match status" value="1"/>
</dbReference>
<evidence type="ECO:0000259" key="6">
    <source>
        <dbReference type="Pfam" id="PF02518"/>
    </source>
</evidence>
<feature type="domain" description="Phage shock protein PspC N-terminal" evidence="7">
    <location>
        <begin position="4"/>
        <end position="59"/>
    </location>
</feature>
<reference evidence="9" key="1">
    <citation type="submission" date="2018-04" db="EMBL/GenBank/DDBJ databases">
        <authorList>
            <person name="Liu S."/>
            <person name="Wang Z."/>
            <person name="Li J."/>
        </authorList>
    </citation>
    <scope>NUCLEOTIDE SEQUENCE [LARGE SCALE GENOMIC DNA]</scope>
    <source>
        <strain evidence="9">S1194</strain>
    </source>
</reference>
<feature type="domain" description="Histidine kinase/HSP90-like ATPase" evidence="6">
    <location>
        <begin position="310"/>
        <end position="394"/>
    </location>
</feature>
<evidence type="ECO:0000256" key="2">
    <source>
        <dbReference type="ARBA" id="ARBA00022777"/>
    </source>
</evidence>
<feature type="transmembrane region" description="Helical" evidence="5">
    <location>
        <begin position="180"/>
        <end position="200"/>
    </location>
</feature>
<gene>
    <name evidence="8" type="ORF">DF220_05910</name>
</gene>
<keyword evidence="8" id="KW-0547">Nucleotide-binding</keyword>
<dbReference type="GO" id="GO:0005524">
    <property type="term" value="F:ATP binding"/>
    <property type="evidence" value="ECO:0007669"/>
    <property type="project" value="UniProtKB-KW"/>
</dbReference>
<accession>A0A2U1T3K3</accession>
<evidence type="ECO:0000313" key="8">
    <source>
        <dbReference type="EMBL" id="PWB98471.1"/>
    </source>
</evidence>
<dbReference type="InterPro" id="IPR007168">
    <property type="entry name" value="Phageshock_PspC_N"/>
</dbReference>
<feature type="transmembrane region" description="Helical" evidence="5">
    <location>
        <begin position="148"/>
        <end position="168"/>
    </location>
</feature>
<evidence type="ECO:0000259" key="7">
    <source>
        <dbReference type="Pfam" id="PF04024"/>
    </source>
</evidence>
<keyword evidence="5" id="KW-0812">Transmembrane</keyword>
<keyword evidence="9" id="KW-1185">Reference proteome</keyword>
<dbReference type="EMBL" id="QEEX01000001">
    <property type="protein sequence ID" value="PWB98471.1"/>
    <property type="molecule type" value="Genomic_DNA"/>
</dbReference>
<dbReference type="InterPro" id="IPR050482">
    <property type="entry name" value="Sensor_HK_TwoCompSys"/>
</dbReference>